<evidence type="ECO:0000256" key="3">
    <source>
        <dbReference type="ARBA" id="ARBA00023004"/>
    </source>
</evidence>
<keyword evidence="3" id="KW-0408">Iron</keyword>
<evidence type="ECO:0000256" key="2">
    <source>
        <dbReference type="ARBA" id="ARBA00022723"/>
    </source>
</evidence>
<keyword evidence="1" id="KW-0001">2Fe-2S</keyword>
<dbReference type="Pfam" id="PF01266">
    <property type="entry name" value="DAO"/>
    <property type="match status" value="1"/>
</dbReference>
<gene>
    <name evidence="7" type="ORF">Pa4123_69410</name>
</gene>
<dbReference type="Proteomes" id="UP001144280">
    <property type="component" value="Unassembled WGS sequence"/>
</dbReference>
<keyword evidence="4" id="KW-0411">Iron-sulfur</keyword>
<evidence type="ECO:0000256" key="5">
    <source>
        <dbReference type="ARBA" id="ARBA00023157"/>
    </source>
</evidence>
<dbReference type="InterPro" id="IPR036188">
    <property type="entry name" value="FAD/NAD-bd_sf"/>
</dbReference>
<dbReference type="PRINTS" id="PR00162">
    <property type="entry name" value="RIESKE"/>
</dbReference>
<dbReference type="InterPro" id="IPR036922">
    <property type="entry name" value="Rieske_2Fe-2S_sf"/>
</dbReference>
<comment type="caution">
    <text evidence="7">The sequence shown here is derived from an EMBL/GenBank/DDBJ whole genome shotgun (WGS) entry which is preliminary data.</text>
</comment>
<keyword evidence="2" id="KW-0479">Metal-binding</keyword>
<name>A0ABQ5R4P2_9ACTN</name>
<dbReference type="InterPro" id="IPR005805">
    <property type="entry name" value="Rieske_Fe-S_prot_C"/>
</dbReference>
<dbReference type="Pfam" id="PF00355">
    <property type="entry name" value="Rieske"/>
    <property type="match status" value="1"/>
</dbReference>
<dbReference type="PANTHER" id="PTHR13847:SF274">
    <property type="entry name" value="RIESKE 2FE-2S IRON-SULFUR PROTEIN YHFW-RELATED"/>
    <property type="match status" value="1"/>
</dbReference>
<feature type="domain" description="Rieske" evidence="6">
    <location>
        <begin position="410"/>
        <end position="496"/>
    </location>
</feature>
<dbReference type="InterPro" id="IPR017941">
    <property type="entry name" value="Rieske_2Fe-2S"/>
</dbReference>
<proteinExistence type="predicted"/>
<accession>A0ABQ5R4P2</accession>
<keyword evidence="8" id="KW-1185">Reference proteome</keyword>
<dbReference type="EMBL" id="BSDI01000048">
    <property type="protein sequence ID" value="GLI01665.1"/>
    <property type="molecule type" value="Genomic_DNA"/>
</dbReference>
<evidence type="ECO:0000259" key="6">
    <source>
        <dbReference type="PROSITE" id="PS51296"/>
    </source>
</evidence>
<sequence length="496" mass="52552">MKLPEPRSYWLASASPEVPPPVTGLPDVDVAVLGGGIAGITTAYLLKRAGRTVALLEARRLLGGVTGHTTAKVSAQHGAIYAKLKGRFGAGTAAGYAAGQLAALDWIRSESAVLDVDCDLSIQDSYVYAEGSGHRDELKREAEAAAEAGLRAEYVDDVDLPYPVAGAVAVRGQAQFHPVRWLAALAAEIPGDGSYIVEGARALDVSGGVVATELGRLRARDVVVATHTPFLDRGFFFARMAPVRDLVVAGTPVDGLVPDGMYLSMDTHHSVRAAGSLVIVLGEHHRTGTASDALARHESLGRWAVGRFGLGGIEYRWSAQDNTTVDGLPFIGRYPFGGDHLWVATGFGQWGMTNGTLAGLLISDLIMGVDNPWARIYDPGRLSVRQSAVDFARDNAEVAAHFVGDRVRAVIAGDPSRLKPGEAGVFRQGMRLVAARRDEAGALVTLSARCTHLGCVVRYNDDENSWDCPCHGSRFDLDGTVLGGPAVRPLSQDSGE</sequence>
<reference evidence="7" key="1">
    <citation type="submission" date="2022-12" db="EMBL/GenBank/DDBJ databases">
        <title>New Phytohabitans aurantiacus sp. RD004123 nov., an actinomycete isolated from soil.</title>
        <authorList>
            <person name="Triningsih D.W."/>
            <person name="Harunari E."/>
            <person name="Igarashi Y."/>
        </authorList>
    </citation>
    <scope>NUCLEOTIDE SEQUENCE</scope>
    <source>
        <strain evidence="7">RD004123</strain>
    </source>
</reference>
<keyword evidence="5" id="KW-1015">Disulfide bond</keyword>
<evidence type="ECO:0000313" key="8">
    <source>
        <dbReference type="Proteomes" id="UP001144280"/>
    </source>
</evidence>
<dbReference type="SUPFAM" id="SSF50022">
    <property type="entry name" value="ISP domain"/>
    <property type="match status" value="1"/>
</dbReference>
<evidence type="ECO:0000256" key="4">
    <source>
        <dbReference type="ARBA" id="ARBA00023014"/>
    </source>
</evidence>
<dbReference type="PROSITE" id="PS51296">
    <property type="entry name" value="RIESKE"/>
    <property type="match status" value="1"/>
</dbReference>
<dbReference type="InterPro" id="IPR006076">
    <property type="entry name" value="FAD-dep_OxRdtase"/>
</dbReference>
<dbReference type="Gene3D" id="3.50.50.60">
    <property type="entry name" value="FAD/NAD(P)-binding domain"/>
    <property type="match status" value="1"/>
</dbReference>
<dbReference type="Gene3D" id="3.30.9.10">
    <property type="entry name" value="D-Amino Acid Oxidase, subunit A, domain 2"/>
    <property type="match status" value="1"/>
</dbReference>
<evidence type="ECO:0000313" key="7">
    <source>
        <dbReference type="EMBL" id="GLI01665.1"/>
    </source>
</evidence>
<dbReference type="RefSeq" id="WP_281902867.1">
    <property type="nucleotide sequence ID" value="NZ_BSDI01000048.1"/>
</dbReference>
<dbReference type="Gene3D" id="2.102.10.10">
    <property type="entry name" value="Rieske [2Fe-2S] iron-sulphur domain"/>
    <property type="match status" value="1"/>
</dbReference>
<evidence type="ECO:0000256" key="1">
    <source>
        <dbReference type="ARBA" id="ARBA00022714"/>
    </source>
</evidence>
<protein>
    <submittedName>
        <fullName evidence="7">FAD-dependent oxidoreductase</fullName>
    </submittedName>
</protein>
<dbReference type="SUPFAM" id="SSF51971">
    <property type="entry name" value="Nucleotide-binding domain"/>
    <property type="match status" value="1"/>
</dbReference>
<organism evidence="7 8">
    <name type="scientific">Phytohabitans aurantiacus</name>
    <dbReference type="NCBI Taxonomy" id="3016789"/>
    <lineage>
        <taxon>Bacteria</taxon>
        <taxon>Bacillati</taxon>
        <taxon>Actinomycetota</taxon>
        <taxon>Actinomycetes</taxon>
        <taxon>Micromonosporales</taxon>
        <taxon>Micromonosporaceae</taxon>
    </lineage>
</organism>
<dbReference type="PANTHER" id="PTHR13847">
    <property type="entry name" value="SARCOSINE DEHYDROGENASE-RELATED"/>
    <property type="match status" value="1"/>
</dbReference>